<dbReference type="Proteomes" id="UP000694546">
    <property type="component" value="Chromosome 13"/>
</dbReference>
<dbReference type="GO" id="GO:0004252">
    <property type="term" value="F:serine-type endopeptidase activity"/>
    <property type="evidence" value="ECO:0007669"/>
    <property type="project" value="UniProtKB-EC"/>
</dbReference>
<dbReference type="EC" id="3.4.21.4" evidence="7"/>
<dbReference type="InterPro" id="IPR043504">
    <property type="entry name" value="Peptidase_S1_PA_chymotrypsin"/>
</dbReference>
<name>A0A8C5C1A9_GADMO</name>
<dbReference type="FunFam" id="2.40.10.10:FF:000221">
    <property type="entry name" value="Si:dkey-33m11.8"/>
    <property type="match status" value="1"/>
</dbReference>
<dbReference type="PROSITE" id="PS00135">
    <property type="entry name" value="TRYPSIN_SER"/>
    <property type="match status" value="1"/>
</dbReference>
<keyword evidence="8" id="KW-0732">Signal</keyword>
<reference evidence="10" key="2">
    <citation type="submission" date="2025-09" db="UniProtKB">
        <authorList>
            <consortium name="Ensembl"/>
        </authorList>
    </citation>
    <scope>IDENTIFICATION</scope>
</reference>
<evidence type="ECO:0000259" key="9">
    <source>
        <dbReference type="PROSITE" id="PS50240"/>
    </source>
</evidence>
<dbReference type="InterPro" id="IPR009003">
    <property type="entry name" value="Peptidase_S1_PA"/>
</dbReference>
<reference evidence="10" key="1">
    <citation type="submission" date="2025-08" db="UniProtKB">
        <authorList>
            <consortium name="Ensembl"/>
        </authorList>
    </citation>
    <scope>IDENTIFICATION</scope>
</reference>
<evidence type="ECO:0000313" key="11">
    <source>
        <dbReference type="Proteomes" id="UP000694546"/>
    </source>
</evidence>
<dbReference type="InterPro" id="IPR033116">
    <property type="entry name" value="TRYPSIN_SER"/>
</dbReference>
<dbReference type="Pfam" id="PF00089">
    <property type="entry name" value="Trypsin"/>
    <property type="match status" value="1"/>
</dbReference>
<dbReference type="PANTHER" id="PTHR24264">
    <property type="entry name" value="TRYPSIN-RELATED"/>
    <property type="match status" value="1"/>
</dbReference>
<dbReference type="InterPro" id="IPR001254">
    <property type="entry name" value="Trypsin_dom"/>
</dbReference>
<dbReference type="SUPFAM" id="SSF50494">
    <property type="entry name" value="Trypsin-like serine proteases"/>
    <property type="match status" value="1"/>
</dbReference>
<sequence length="270" mass="30714">MCGVCCVRIHIDVSPVCVCVCLCVCVSICLSETKNGDRIIGGVEVQNYTIPYQASLQYRNSHFCGATLINRLWLVCAAHCWRPAHLFTVVLSEHNLHQEEGFEQRFNVSKVIVYYLYNYRTFDNDLMLVKLDRPAELNSRVQPVTMPTESTPELDRTTGCSVSGWGLTRVYNQFLSPVLRVVDVEFIPNCKYYYWFRITDNMICAGSRFGGKDSCQGDSGGPLICNNKFEGIVSWGISCAHAYYPGVYTKVRNYLDWINWVVQYDAITQA</sequence>
<dbReference type="Gene3D" id="2.40.10.10">
    <property type="entry name" value="Trypsin-like serine proteases"/>
    <property type="match status" value="1"/>
</dbReference>
<dbReference type="OMA" id="GWGVTWV"/>
<dbReference type="GO" id="GO:0005615">
    <property type="term" value="C:extracellular space"/>
    <property type="evidence" value="ECO:0007669"/>
    <property type="project" value="TreeGrafter"/>
</dbReference>
<evidence type="ECO:0000256" key="7">
    <source>
        <dbReference type="ARBA" id="ARBA00038868"/>
    </source>
</evidence>
<organism evidence="10 11">
    <name type="scientific">Gadus morhua</name>
    <name type="common">Atlantic cod</name>
    <dbReference type="NCBI Taxonomy" id="8049"/>
    <lineage>
        <taxon>Eukaryota</taxon>
        <taxon>Metazoa</taxon>
        <taxon>Chordata</taxon>
        <taxon>Craniata</taxon>
        <taxon>Vertebrata</taxon>
        <taxon>Euteleostomi</taxon>
        <taxon>Actinopterygii</taxon>
        <taxon>Neopterygii</taxon>
        <taxon>Teleostei</taxon>
        <taxon>Neoteleostei</taxon>
        <taxon>Acanthomorphata</taxon>
        <taxon>Zeiogadaria</taxon>
        <taxon>Gadariae</taxon>
        <taxon>Gadiformes</taxon>
        <taxon>Gadoidei</taxon>
        <taxon>Gadidae</taxon>
        <taxon>Gadus</taxon>
    </lineage>
</organism>
<dbReference type="CDD" id="cd00190">
    <property type="entry name" value="Tryp_SPc"/>
    <property type="match status" value="1"/>
</dbReference>
<keyword evidence="11" id="KW-1185">Reference proteome</keyword>
<protein>
    <recommendedName>
        <fullName evidence="7">trypsin</fullName>
        <ecNumber evidence="7">3.4.21.4</ecNumber>
    </recommendedName>
</protein>
<evidence type="ECO:0000256" key="5">
    <source>
        <dbReference type="ARBA" id="ARBA00023157"/>
    </source>
</evidence>
<feature type="signal peptide" evidence="8">
    <location>
        <begin position="1"/>
        <end position="31"/>
    </location>
</feature>
<dbReference type="InterPro" id="IPR001314">
    <property type="entry name" value="Peptidase_S1A"/>
</dbReference>
<dbReference type="InterPro" id="IPR050127">
    <property type="entry name" value="Serine_Proteases_S1"/>
</dbReference>
<dbReference type="PROSITE" id="PS50240">
    <property type="entry name" value="TRYPSIN_DOM"/>
    <property type="match status" value="1"/>
</dbReference>
<accession>A0A8C5C1A9</accession>
<evidence type="ECO:0000256" key="2">
    <source>
        <dbReference type="ARBA" id="ARBA00022670"/>
    </source>
</evidence>
<evidence type="ECO:0000256" key="3">
    <source>
        <dbReference type="ARBA" id="ARBA00022801"/>
    </source>
</evidence>
<dbReference type="Ensembl" id="ENSGMOT00000053167.1">
    <property type="protein sequence ID" value="ENSGMOP00000055189.1"/>
    <property type="gene ID" value="ENSGMOG00000037044.1"/>
</dbReference>
<comment type="catalytic activity">
    <reaction evidence="6">
        <text>Preferential cleavage: Arg-|-Xaa, Lys-|-Xaa.</text>
        <dbReference type="EC" id="3.4.21.4"/>
    </reaction>
</comment>
<comment type="subcellular location">
    <subcellularLocation>
        <location evidence="1">Secreted</location>
        <location evidence="1">Extracellular space</location>
    </subcellularLocation>
</comment>
<proteinExistence type="predicted"/>
<dbReference type="PRINTS" id="PR00722">
    <property type="entry name" value="CHYMOTRYPSIN"/>
</dbReference>
<dbReference type="PANTHER" id="PTHR24264:SF58">
    <property type="entry name" value="SI:DKEY-33M11.8-RELATED"/>
    <property type="match status" value="1"/>
</dbReference>
<keyword evidence="4" id="KW-0720">Serine protease</keyword>
<keyword evidence="3" id="KW-0378">Hydrolase</keyword>
<evidence type="ECO:0000256" key="8">
    <source>
        <dbReference type="SAM" id="SignalP"/>
    </source>
</evidence>
<evidence type="ECO:0000256" key="1">
    <source>
        <dbReference type="ARBA" id="ARBA00004239"/>
    </source>
</evidence>
<feature type="chain" id="PRO_5034452822" description="trypsin" evidence="8">
    <location>
        <begin position="32"/>
        <end position="270"/>
    </location>
</feature>
<evidence type="ECO:0000256" key="4">
    <source>
        <dbReference type="ARBA" id="ARBA00022825"/>
    </source>
</evidence>
<keyword evidence="2" id="KW-0645">Protease</keyword>
<dbReference type="SMART" id="SM00020">
    <property type="entry name" value="Tryp_SPc"/>
    <property type="match status" value="1"/>
</dbReference>
<evidence type="ECO:0000313" key="10">
    <source>
        <dbReference type="Ensembl" id="ENSGMOP00000055189.1"/>
    </source>
</evidence>
<feature type="domain" description="Peptidase S1" evidence="9">
    <location>
        <begin position="39"/>
        <end position="263"/>
    </location>
</feature>
<dbReference type="AlphaFoldDB" id="A0A8C5C1A9"/>
<dbReference type="GO" id="GO:0006508">
    <property type="term" value="P:proteolysis"/>
    <property type="evidence" value="ECO:0007669"/>
    <property type="project" value="UniProtKB-KW"/>
</dbReference>
<dbReference type="GeneTree" id="ENSGT01050000244971"/>
<keyword evidence="5" id="KW-1015">Disulfide bond</keyword>
<evidence type="ECO:0000256" key="6">
    <source>
        <dbReference type="ARBA" id="ARBA00036320"/>
    </source>
</evidence>